<evidence type="ECO:0000313" key="1">
    <source>
        <dbReference type="Proteomes" id="UP000887579"/>
    </source>
</evidence>
<evidence type="ECO:0000313" key="2">
    <source>
        <dbReference type="WBParaSite" id="ES5_v2.g12130.t1"/>
    </source>
</evidence>
<proteinExistence type="predicted"/>
<dbReference type="WBParaSite" id="ES5_v2.g12130.t1">
    <property type="protein sequence ID" value="ES5_v2.g12130.t1"/>
    <property type="gene ID" value="ES5_v2.g12130"/>
</dbReference>
<protein>
    <submittedName>
        <fullName evidence="2">Uncharacterized protein</fullName>
    </submittedName>
</protein>
<organism evidence="1 2">
    <name type="scientific">Panagrolaimus sp. ES5</name>
    <dbReference type="NCBI Taxonomy" id="591445"/>
    <lineage>
        <taxon>Eukaryota</taxon>
        <taxon>Metazoa</taxon>
        <taxon>Ecdysozoa</taxon>
        <taxon>Nematoda</taxon>
        <taxon>Chromadorea</taxon>
        <taxon>Rhabditida</taxon>
        <taxon>Tylenchina</taxon>
        <taxon>Panagrolaimomorpha</taxon>
        <taxon>Panagrolaimoidea</taxon>
        <taxon>Panagrolaimidae</taxon>
        <taxon>Panagrolaimus</taxon>
    </lineage>
</organism>
<sequence length="205" mass="23875">MVIPQQKWSFSVIFIYNLFVFIPETSNSMTLCEYYSNLGIYKPECHPLYLSHNSIDEEVENEEDESQSQYPQQQQSSMSQYNYNFQQQQQQGAQSSSPFQFSFRHLPSIQFDKSRYRPSSENRYKSAVVRYKSAENEVENILPDYEEYGLCTGFFHMCYESDKCESGTICSQLRTTKQCCTAPGSQCPSPTELGFNCRKINPTSW</sequence>
<reference evidence="2" key="1">
    <citation type="submission" date="2022-11" db="UniProtKB">
        <authorList>
            <consortium name="WormBaseParasite"/>
        </authorList>
    </citation>
    <scope>IDENTIFICATION</scope>
</reference>
<accession>A0AC34F4T6</accession>
<name>A0AC34F4T6_9BILA</name>
<dbReference type="Proteomes" id="UP000887579">
    <property type="component" value="Unplaced"/>
</dbReference>